<feature type="transmembrane region" description="Helical" evidence="1">
    <location>
        <begin position="6"/>
        <end position="24"/>
    </location>
</feature>
<dbReference type="InterPro" id="IPR006976">
    <property type="entry name" value="VanZ-like"/>
</dbReference>
<dbReference type="PANTHER" id="PTHR28008">
    <property type="entry name" value="DOMAIN PROTEIN, PUTATIVE (AFU_ORTHOLOGUE AFUA_3G10980)-RELATED"/>
    <property type="match status" value="1"/>
</dbReference>
<feature type="transmembrane region" description="Helical" evidence="1">
    <location>
        <begin position="62"/>
        <end position="79"/>
    </location>
</feature>
<gene>
    <name evidence="3" type="ORF">WG929_06595</name>
</gene>
<name>A0ABW8NGN1_9GAMM</name>
<evidence type="ECO:0000256" key="1">
    <source>
        <dbReference type="SAM" id="Phobius"/>
    </source>
</evidence>
<feature type="transmembrane region" description="Helical" evidence="1">
    <location>
        <begin position="91"/>
        <end position="108"/>
    </location>
</feature>
<feature type="domain" description="VanZ-like" evidence="2">
    <location>
        <begin position="34"/>
        <end position="106"/>
    </location>
</feature>
<evidence type="ECO:0000313" key="3">
    <source>
        <dbReference type="EMBL" id="MFK4752072.1"/>
    </source>
</evidence>
<dbReference type="Proteomes" id="UP001620597">
    <property type="component" value="Unassembled WGS sequence"/>
</dbReference>
<reference evidence="3 4" key="1">
    <citation type="submission" date="2024-03" db="EMBL/GenBank/DDBJ databases">
        <title>High-quality draft genome sequence of Oceanobacter sp. wDCs-4.</title>
        <authorList>
            <person name="Dong C."/>
        </authorList>
    </citation>
    <scope>NUCLEOTIDE SEQUENCE [LARGE SCALE GENOMIC DNA]</scope>
    <source>
        <strain evidence="4">wDCs-4</strain>
    </source>
</reference>
<protein>
    <submittedName>
        <fullName evidence="3">VanZ family protein</fullName>
    </submittedName>
</protein>
<keyword evidence="4" id="KW-1185">Reference proteome</keyword>
<evidence type="ECO:0000259" key="2">
    <source>
        <dbReference type="Pfam" id="PF04892"/>
    </source>
</evidence>
<proteinExistence type="predicted"/>
<keyword evidence="1" id="KW-0472">Membrane</keyword>
<sequence length="127" mass="13838">MTTLLYLARILLVAVLVVVVWASLKQTGNTIAGSDKIAHFLAYMSLAGLGLVSFQLLRNQCLFMLFCLALGGTMELIQGQLPHRVMGWDDMLANSLGVLTAILVYWPLRGWIDRLLGRGTTAATSGE</sequence>
<dbReference type="EMBL" id="JBBKTX010000006">
    <property type="protein sequence ID" value="MFK4752072.1"/>
    <property type="molecule type" value="Genomic_DNA"/>
</dbReference>
<comment type="caution">
    <text evidence="3">The sequence shown here is derived from an EMBL/GenBank/DDBJ whole genome shotgun (WGS) entry which is preliminary data.</text>
</comment>
<organism evidence="3 4">
    <name type="scientific">Oceanobacter antarcticus</name>
    <dbReference type="NCBI Taxonomy" id="3133425"/>
    <lineage>
        <taxon>Bacteria</taxon>
        <taxon>Pseudomonadati</taxon>
        <taxon>Pseudomonadota</taxon>
        <taxon>Gammaproteobacteria</taxon>
        <taxon>Oceanospirillales</taxon>
        <taxon>Oceanospirillaceae</taxon>
        <taxon>Oceanobacter</taxon>
    </lineage>
</organism>
<dbReference type="PANTHER" id="PTHR28008:SF1">
    <property type="entry name" value="DOMAIN PROTEIN, PUTATIVE (AFU_ORTHOLOGUE AFUA_3G10980)-RELATED"/>
    <property type="match status" value="1"/>
</dbReference>
<accession>A0ABW8NGN1</accession>
<feature type="transmembrane region" description="Helical" evidence="1">
    <location>
        <begin position="36"/>
        <end position="56"/>
    </location>
</feature>
<dbReference type="Pfam" id="PF04892">
    <property type="entry name" value="VanZ"/>
    <property type="match status" value="1"/>
</dbReference>
<keyword evidence="1" id="KW-0812">Transmembrane</keyword>
<keyword evidence="1" id="KW-1133">Transmembrane helix</keyword>
<dbReference type="NCBIfam" id="NF037970">
    <property type="entry name" value="vanZ_1"/>
    <property type="match status" value="1"/>
</dbReference>
<dbReference type="RefSeq" id="WP_416205406.1">
    <property type="nucleotide sequence ID" value="NZ_JBBKTX010000006.1"/>
</dbReference>
<evidence type="ECO:0000313" key="4">
    <source>
        <dbReference type="Proteomes" id="UP001620597"/>
    </source>
</evidence>